<reference evidence="6" key="1">
    <citation type="submission" date="2020-11" db="EMBL/GenBank/DDBJ databases">
        <authorList>
            <person name="Tran Van P."/>
        </authorList>
    </citation>
    <scope>NUCLEOTIDE SEQUENCE</scope>
</reference>
<evidence type="ECO:0000256" key="1">
    <source>
        <dbReference type="ARBA" id="ARBA00006242"/>
    </source>
</evidence>
<evidence type="ECO:0000256" key="3">
    <source>
        <dbReference type="ARBA" id="ARBA00023274"/>
    </source>
</evidence>
<dbReference type="InterPro" id="IPR023591">
    <property type="entry name" value="Ribosomal_uS2_flav_dom_sf"/>
</dbReference>
<evidence type="ECO:0000256" key="4">
    <source>
        <dbReference type="RuleBase" id="RU003631"/>
    </source>
</evidence>
<dbReference type="PROSITE" id="PS00963">
    <property type="entry name" value="RIBOSOMAL_S2_2"/>
    <property type="match status" value="1"/>
</dbReference>
<dbReference type="InterPro" id="IPR001865">
    <property type="entry name" value="Ribosomal_uS2"/>
</dbReference>
<dbReference type="PRINTS" id="PR00395">
    <property type="entry name" value="RIBOSOMALS2"/>
</dbReference>
<gene>
    <name evidence="6" type="ORF">CTOB1V02_LOCUS17014</name>
</gene>
<sequence>MSRLPSAIFVVDIVREHIALAEATRLNIPIFAMVDTNSDPRKVNYAIPANDDATKSVEIIMKKVAEAIQEGLETRKAEKEKAKEEDTEKVEEKPKEKAEAKEEVKAEEVKAEEVKEAAAEPEVTATEKEVEDTPKEEVVAESKTDDTSDAKSEEA</sequence>
<dbReference type="Gene3D" id="3.40.50.10490">
    <property type="entry name" value="Glucose-6-phosphate isomerase like protein, domain 1"/>
    <property type="match status" value="1"/>
</dbReference>
<protein>
    <submittedName>
        <fullName evidence="6">Uncharacterized protein</fullName>
    </submittedName>
</protein>
<dbReference type="SUPFAM" id="SSF52313">
    <property type="entry name" value="Ribosomal protein S2"/>
    <property type="match status" value="1"/>
</dbReference>
<evidence type="ECO:0000313" key="6">
    <source>
        <dbReference type="EMBL" id="CAD7239199.1"/>
    </source>
</evidence>
<evidence type="ECO:0000256" key="5">
    <source>
        <dbReference type="SAM" id="MobiDB-lite"/>
    </source>
</evidence>
<dbReference type="OrthoDB" id="447211at2759"/>
<proteinExistence type="inferred from homology"/>
<feature type="region of interest" description="Disordered" evidence="5">
    <location>
        <begin position="71"/>
        <end position="155"/>
    </location>
</feature>
<dbReference type="Pfam" id="PF00318">
    <property type="entry name" value="Ribosomal_S2"/>
    <property type="match status" value="1"/>
</dbReference>
<dbReference type="AlphaFoldDB" id="A0A7R9A0X8"/>
<dbReference type="GO" id="GO:0022627">
    <property type="term" value="C:cytosolic small ribosomal subunit"/>
    <property type="evidence" value="ECO:0007669"/>
    <property type="project" value="TreeGrafter"/>
</dbReference>
<dbReference type="EMBL" id="OB718339">
    <property type="protein sequence ID" value="CAD7239199.1"/>
    <property type="molecule type" value="Genomic_DNA"/>
</dbReference>
<dbReference type="NCBIfam" id="TIGR01011">
    <property type="entry name" value="rpsB_bact"/>
    <property type="match status" value="1"/>
</dbReference>
<organism evidence="6">
    <name type="scientific">Cyprideis torosa</name>
    <dbReference type="NCBI Taxonomy" id="163714"/>
    <lineage>
        <taxon>Eukaryota</taxon>
        <taxon>Metazoa</taxon>
        <taxon>Ecdysozoa</taxon>
        <taxon>Arthropoda</taxon>
        <taxon>Crustacea</taxon>
        <taxon>Oligostraca</taxon>
        <taxon>Ostracoda</taxon>
        <taxon>Podocopa</taxon>
        <taxon>Podocopida</taxon>
        <taxon>Cytherocopina</taxon>
        <taxon>Cytheroidea</taxon>
        <taxon>Cytherideidae</taxon>
        <taxon>Cyprideis</taxon>
    </lineage>
</organism>
<comment type="similarity">
    <text evidence="1 4">Belongs to the universal ribosomal protein uS2 family.</text>
</comment>
<keyword evidence="2 4" id="KW-0689">Ribosomal protein</keyword>
<feature type="compositionally biased region" description="Basic and acidic residues" evidence="5">
    <location>
        <begin position="125"/>
        <end position="155"/>
    </location>
</feature>
<dbReference type="GO" id="GO:0003735">
    <property type="term" value="F:structural constituent of ribosome"/>
    <property type="evidence" value="ECO:0007669"/>
    <property type="project" value="InterPro"/>
</dbReference>
<dbReference type="InterPro" id="IPR005706">
    <property type="entry name" value="Ribosomal_uS2_bac/mit/plastid"/>
</dbReference>
<evidence type="ECO:0000256" key="2">
    <source>
        <dbReference type="ARBA" id="ARBA00022980"/>
    </source>
</evidence>
<accession>A0A7R9A0X8</accession>
<dbReference type="InterPro" id="IPR018130">
    <property type="entry name" value="Ribosomal_uS2_CS"/>
</dbReference>
<name>A0A7R9A0X8_9CRUS</name>
<dbReference type="PANTHER" id="PTHR12534:SF0">
    <property type="entry name" value="SMALL RIBOSOMAL SUBUNIT PROTEIN US2M"/>
    <property type="match status" value="1"/>
</dbReference>
<dbReference type="CDD" id="cd01425">
    <property type="entry name" value="RPS2"/>
    <property type="match status" value="1"/>
</dbReference>
<keyword evidence="3 4" id="KW-0687">Ribonucleoprotein</keyword>
<dbReference type="PANTHER" id="PTHR12534">
    <property type="entry name" value="30S RIBOSOMAL PROTEIN S2 PROKARYOTIC AND ORGANELLAR"/>
    <property type="match status" value="1"/>
</dbReference>
<dbReference type="GO" id="GO:0006412">
    <property type="term" value="P:translation"/>
    <property type="evidence" value="ECO:0007669"/>
    <property type="project" value="InterPro"/>
</dbReference>
<feature type="compositionally biased region" description="Basic and acidic residues" evidence="5">
    <location>
        <begin position="72"/>
        <end position="118"/>
    </location>
</feature>